<organism evidence="1">
    <name type="scientific">Arundo donax</name>
    <name type="common">Giant reed</name>
    <name type="synonym">Donax arundinaceus</name>
    <dbReference type="NCBI Taxonomy" id="35708"/>
    <lineage>
        <taxon>Eukaryota</taxon>
        <taxon>Viridiplantae</taxon>
        <taxon>Streptophyta</taxon>
        <taxon>Embryophyta</taxon>
        <taxon>Tracheophyta</taxon>
        <taxon>Spermatophyta</taxon>
        <taxon>Magnoliopsida</taxon>
        <taxon>Liliopsida</taxon>
        <taxon>Poales</taxon>
        <taxon>Poaceae</taxon>
        <taxon>PACMAD clade</taxon>
        <taxon>Arundinoideae</taxon>
        <taxon>Arundineae</taxon>
        <taxon>Arundo</taxon>
    </lineage>
</organism>
<evidence type="ECO:0000313" key="1">
    <source>
        <dbReference type="EMBL" id="JAD81579.1"/>
    </source>
</evidence>
<proteinExistence type="predicted"/>
<reference evidence="1" key="1">
    <citation type="submission" date="2014-09" db="EMBL/GenBank/DDBJ databases">
        <authorList>
            <person name="Magalhaes I.L.F."/>
            <person name="Oliveira U."/>
            <person name="Santos F.R."/>
            <person name="Vidigal T.H.D.A."/>
            <person name="Brescovit A.D."/>
            <person name="Santos A.J."/>
        </authorList>
    </citation>
    <scope>NUCLEOTIDE SEQUENCE</scope>
    <source>
        <tissue evidence="1">Shoot tissue taken approximately 20 cm above the soil surface</tissue>
    </source>
</reference>
<protein>
    <submittedName>
        <fullName evidence="1">Uncharacterized protein</fullName>
    </submittedName>
</protein>
<dbReference type="AlphaFoldDB" id="A0A0A9V0D4"/>
<sequence length="46" mass="5663">MYEQEYYLLTRCWRLFRLFPPVLICQLSCQPSFSHIYSKFCTFCSI</sequence>
<dbReference type="EMBL" id="GBRH01216316">
    <property type="protein sequence ID" value="JAD81579.1"/>
    <property type="molecule type" value="Transcribed_RNA"/>
</dbReference>
<reference evidence="1" key="2">
    <citation type="journal article" date="2015" name="Data Brief">
        <title>Shoot transcriptome of the giant reed, Arundo donax.</title>
        <authorList>
            <person name="Barrero R.A."/>
            <person name="Guerrero F.D."/>
            <person name="Moolhuijzen P."/>
            <person name="Goolsby J.A."/>
            <person name="Tidwell J."/>
            <person name="Bellgard S.E."/>
            <person name="Bellgard M.I."/>
        </authorList>
    </citation>
    <scope>NUCLEOTIDE SEQUENCE</scope>
    <source>
        <tissue evidence="1">Shoot tissue taken approximately 20 cm above the soil surface</tissue>
    </source>
</reference>
<name>A0A0A9V0D4_ARUDO</name>
<accession>A0A0A9V0D4</accession>